<dbReference type="PANTHER" id="PTHR31086">
    <property type="entry name" value="ALUMINUM-ACTIVATED MALATE TRANSPORTER 10"/>
    <property type="match status" value="1"/>
</dbReference>
<keyword evidence="8" id="KW-0407">Ion channel</keyword>
<evidence type="ECO:0000256" key="5">
    <source>
        <dbReference type="ARBA" id="ARBA00022989"/>
    </source>
</evidence>
<evidence type="ECO:0000256" key="3">
    <source>
        <dbReference type="ARBA" id="ARBA00022448"/>
    </source>
</evidence>
<keyword evidence="6" id="KW-0406">Ion transport</keyword>
<evidence type="ECO:0000256" key="7">
    <source>
        <dbReference type="ARBA" id="ARBA00023136"/>
    </source>
</evidence>
<dbReference type="AlphaFoldDB" id="A0A2H5QS88"/>
<evidence type="ECO:0000313" key="10">
    <source>
        <dbReference type="Proteomes" id="UP000236630"/>
    </source>
</evidence>
<keyword evidence="3" id="KW-0813">Transport</keyword>
<dbReference type="Proteomes" id="UP000236630">
    <property type="component" value="Unassembled WGS sequence"/>
</dbReference>
<evidence type="ECO:0000256" key="8">
    <source>
        <dbReference type="ARBA" id="ARBA00023303"/>
    </source>
</evidence>
<comment type="caution">
    <text evidence="9">The sequence shown here is derived from an EMBL/GenBank/DDBJ whole genome shotgun (WGS) entry which is preliminary data.</text>
</comment>
<gene>
    <name evidence="9" type="ORF">CUMW_256910</name>
</gene>
<keyword evidence="7" id="KW-0472">Membrane</keyword>
<dbReference type="InterPro" id="IPR020966">
    <property type="entry name" value="ALMT"/>
</dbReference>
<organism evidence="9 10">
    <name type="scientific">Citrus unshiu</name>
    <name type="common">Satsuma mandarin</name>
    <name type="synonym">Citrus nobilis var. unshiu</name>
    <dbReference type="NCBI Taxonomy" id="55188"/>
    <lineage>
        <taxon>Eukaryota</taxon>
        <taxon>Viridiplantae</taxon>
        <taxon>Streptophyta</taxon>
        <taxon>Embryophyta</taxon>
        <taxon>Tracheophyta</taxon>
        <taxon>Spermatophyta</taxon>
        <taxon>Magnoliopsida</taxon>
        <taxon>eudicotyledons</taxon>
        <taxon>Gunneridae</taxon>
        <taxon>Pentapetalae</taxon>
        <taxon>rosids</taxon>
        <taxon>malvids</taxon>
        <taxon>Sapindales</taxon>
        <taxon>Rutaceae</taxon>
        <taxon>Aurantioideae</taxon>
        <taxon>Citrus</taxon>
    </lineage>
</organism>
<dbReference type="Pfam" id="PF11744">
    <property type="entry name" value="ALMT"/>
    <property type="match status" value="1"/>
</dbReference>
<keyword evidence="5" id="KW-1133">Transmembrane helix</keyword>
<evidence type="ECO:0000256" key="2">
    <source>
        <dbReference type="ARBA" id="ARBA00007079"/>
    </source>
</evidence>
<dbReference type="GO" id="GO:0015743">
    <property type="term" value="P:malate transport"/>
    <property type="evidence" value="ECO:0007669"/>
    <property type="project" value="InterPro"/>
</dbReference>
<reference evidence="9 10" key="1">
    <citation type="journal article" date="2017" name="Front. Genet.">
        <title>Draft sequencing of the heterozygous diploid genome of Satsuma (Citrus unshiu Marc.) using a hybrid assembly approach.</title>
        <authorList>
            <person name="Shimizu T."/>
            <person name="Tanizawa Y."/>
            <person name="Mochizuki T."/>
            <person name="Nagasaki H."/>
            <person name="Yoshioka T."/>
            <person name="Toyoda A."/>
            <person name="Fujiyama A."/>
            <person name="Kaminuma E."/>
            <person name="Nakamura Y."/>
        </authorList>
    </citation>
    <scope>NUCLEOTIDE SEQUENCE [LARGE SCALE GENOMIC DNA]</scope>
    <source>
        <strain evidence="10">cv. Miyagawa wase</strain>
    </source>
</reference>
<dbReference type="EMBL" id="BDQV01000711">
    <property type="protein sequence ID" value="GAY67491.1"/>
    <property type="molecule type" value="Genomic_DNA"/>
</dbReference>
<protein>
    <submittedName>
        <fullName evidence="9">Uncharacterized protein</fullName>
    </submittedName>
</protein>
<keyword evidence="4" id="KW-0812">Transmembrane</keyword>
<sequence>MFGCKCVHISHLGRGGSAQVGGQIFKGLATSLEGCVSNYLQCVEYERVPSKILTYQASDDPVYNGYRSAVQSTSQEESLMVFAVWEPPHGPYRSFNYPWKNYVKVSGALRHCAFMVMAMHRCVLSEIQAPPEKRQVFASELQNVGNEGAKVLRKRGDKVEKMERLSPEGILFEVHEAAEELQMKIDQKSYLLVNSESWAAIAQRKELQDSENFNEVKDDENKVINLSEV</sequence>
<comment type="similarity">
    <text evidence="2">Belongs to the aromatic acid exporter (TC 2.A.85) family.</text>
</comment>
<evidence type="ECO:0000256" key="6">
    <source>
        <dbReference type="ARBA" id="ARBA00023065"/>
    </source>
</evidence>
<comment type="subcellular location">
    <subcellularLocation>
        <location evidence="1">Membrane</location>
        <topology evidence="1">Multi-pass membrane protein</topology>
    </subcellularLocation>
</comment>
<dbReference type="STRING" id="55188.A0A2H5QS88"/>
<keyword evidence="10" id="KW-1185">Reference proteome</keyword>
<evidence type="ECO:0000313" key="9">
    <source>
        <dbReference type="EMBL" id="GAY67491.1"/>
    </source>
</evidence>
<accession>A0A2H5QS88</accession>
<dbReference type="GO" id="GO:0034220">
    <property type="term" value="P:monoatomic ion transmembrane transport"/>
    <property type="evidence" value="ECO:0007669"/>
    <property type="project" value="UniProtKB-KW"/>
</dbReference>
<dbReference type="GO" id="GO:0016020">
    <property type="term" value="C:membrane"/>
    <property type="evidence" value="ECO:0007669"/>
    <property type="project" value="UniProtKB-SubCell"/>
</dbReference>
<evidence type="ECO:0000256" key="4">
    <source>
        <dbReference type="ARBA" id="ARBA00022692"/>
    </source>
</evidence>
<name>A0A2H5QS88_CITUN</name>
<proteinExistence type="inferred from homology"/>
<evidence type="ECO:0000256" key="1">
    <source>
        <dbReference type="ARBA" id="ARBA00004141"/>
    </source>
</evidence>